<feature type="transmembrane region" description="Helical" evidence="7">
    <location>
        <begin position="233"/>
        <end position="251"/>
    </location>
</feature>
<feature type="transmembrane region" description="Helical" evidence="7">
    <location>
        <begin position="290"/>
        <end position="311"/>
    </location>
</feature>
<evidence type="ECO:0000313" key="8">
    <source>
        <dbReference type="EMBL" id="EDU43167.1"/>
    </source>
</evidence>
<comment type="subcellular location">
    <subcellularLocation>
        <location evidence="1">Membrane</location>
        <topology evidence="1">Multi-pass membrane protein</topology>
    </subcellularLocation>
</comment>
<dbReference type="OrthoDB" id="8904098at2759"/>
<dbReference type="GeneID" id="6348417"/>
<protein>
    <submittedName>
        <fullName evidence="8">Peptide transporter PTR2-A</fullName>
    </submittedName>
</protein>
<evidence type="ECO:0000256" key="1">
    <source>
        <dbReference type="ARBA" id="ARBA00004141"/>
    </source>
</evidence>
<name>B2WJF7_PYRTR</name>
<evidence type="ECO:0000313" key="9">
    <source>
        <dbReference type="Proteomes" id="UP000001471"/>
    </source>
</evidence>
<dbReference type="HOGENOM" id="CLU_004790_4_1_1"/>
<keyword evidence="5 7" id="KW-1133">Transmembrane helix</keyword>
<dbReference type="GO" id="GO:0071916">
    <property type="term" value="F:dipeptide transmembrane transporter activity"/>
    <property type="evidence" value="ECO:0007669"/>
    <property type="project" value="UniProtKB-ARBA"/>
</dbReference>
<dbReference type="eggNOG" id="KOG1237">
    <property type="taxonomic scope" value="Eukaryota"/>
</dbReference>
<feature type="transmembrane region" description="Helical" evidence="7">
    <location>
        <begin position="600"/>
        <end position="621"/>
    </location>
</feature>
<dbReference type="Pfam" id="PF00854">
    <property type="entry name" value="PTR2"/>
    <property type="match status" value="1"/>
</dbReference>
<keyword evidence="6 7" id="KW-0472">Membrane</keyword>
<sequence>MLRTLGNSSPPPIAFFLTPSADVGCPSPFSWTSHLFFFCFTAKIDQWPVLAIPWRLLTNVKASLEITKGATAGEPIALDASSTDSFNDENANLLGPFPTEEEWATLPRVAGRIPWQAWTVAAVEFVERFSYYGTSAVFVNFIQKPLPPGSKTGAGFLKKPGSGALDMGQRASTGLTMFNQFWSYITPLGGAWLADEYWGRYNTIQYSNLIAVIGHIILIMSAIPAVIVKPNVAIGVFAVGLVVMGLGTGGFKSNISPLIAEQYKDQKAYVRVKKNGKKEIVDPATTTARIYIYFYFLINCGSICGSIAMVYSEHFVGFWLSYTLPTICYLLCPIILITMKKHYKLSPPTGSVMGKAFKLIGLGIKSSPRKNTFKDDGFWDRIKPSAIRASGKSVPEWMTFDDAWVDEVKRGLLACKVFLWYPLYWLAYNQMTNNLVSQANTMNLGKTPNDIVSKLNPIFIVILIPIMDFLVYPGLRKAGIVLSPIKKITAGFALSSLAMVSACVIQYYIYSMSACGSDINRLSKTRKDCSADISVWVQVFPYGLIGMSEIMASITKLEYAYTKAPNNMKSTIQAVALSTSAVSAALGQAFVSLSEDPLLVWNYGSVAVVAMFGGIGFYLTFRKADKMEDAMNNLKESTYVGGGEAGDVENVDTASVRDEKRGL</sequence>
<evidence type="ECO:0000256" key="6">
    <source>
        <dbReference type="ARBA" id="ARBA00023136"/>
    </source>
</evidence>
<proteinExistence type="inferred from homology"/>
<evidence type="ECO:0000256" key="3">
    <source>
        <dbReference type="ARBA" id="ARBA00022448"/>
    </source>
</evidence>
<evidence type="ECO:0000256" key="4">
    <source>
        <dbReference type="ARBA" id="ARBA00022692"/>
    </source>
</evidence>
<dbReference type="InterPro" id="IPR000109">
    <property type="entry name" value="POT_fam"/>
</dbReference>
<organism evidence="8 9">
    <name type="scientific">Pyrenophora tritici-repentis (strain Pt-1C-BFP)</name>
    <name type="common">Wheat tan spot fungus</name>
    <name type="synonym">Drechslera tritici-repentis</name>
    <dbReference type="NCBI Taxonomy" id="426418"/>
    <lineage>
        <taxon>Eukaryota</taxon>
        <taxon>Fungi</taxon>
        <taxon>Dikarya</taxon>
        <taxon>Ascomycota</taxon>
        <taxon>Pezizomycotina</taxon>
        <taxon>Dothideomycetes</taxon>
        <taxon>Pleosporomycetidae</taxon>
        <taxon>Pleosporales</taxon>
        <taxon>Pleosporineae</taxon>
        <taxon>Pleosporaceae</taxon>
        <taxon>Pyrenophora</taxon>
    </lineage>
</organism>
<dbReference type="EMBL" id="DS231626">
    <property type="protein sequence ID" value="EDU43167.1"/>
    <property type="molecule type" value="Genomic_DNA"/>
</dbReference>
<evidence type="ECO:0000256" key="2">
    <source>
        <dbReference type="ARBA" id="ARBA00005982"/>
    </source>
</evidence>
<dbReference type="InParanoid" id="B2WJF7"/>
<evidence type="ECO:0000256" key="5">
    <source>
        <dbReference type="ARBA" id="ARBA00022989"/>
    </source>
</evidence>
<dbReference type="SUPFAM" id="SSF103473">
    <property type="entry name" value="MFS general substrate transporter"/>
    <property type="match status" value="1"/>
</dbReference>
<keyword evidence="3" id="KW-0813">Transport</keyword>
<dbReference type="OMA" id="ACIPAGY"/>
<keyword evidence="4 7" id="KW-0812">Transmembrane</keyword>
<dbReference type="InterPro" id="IPR036259">
    <property type="entry name" value="MFS_trans_sf"/>
</dbReference>
<accession>B2WJF7</accession>
<dbReference type="PANTHER" id="PTHR11654">
    <property type="entry name" value="OLIGOPEPTIDE TRANSPORTER-RELATED"/>
    <property type="match status" value="1"/>
</dbReference>
<feature type="transmembrane region" description="Helical" evidence="7">
    <location>
        <begin position="451"/>
        <end position="471"/>
    </location>
</feature>
<dbReference type="FunFam" id="1.20.1250.20:FF:000085">
    <property type="entry name" value="MFS peptide transporter Ptr2"/>
    <property type="match status" value="1"/>
</dbReference>
<evidence type="ECO:0000256" key="7">
    <source>
        <dbReference type="SAM" id="Phobius"/>
    </source>
</evidence>
<feature type="transmembrane region" description="Helical" evidence="7">
    <location>
        <begin position="492"/>
        <end position="513"/>
    </location>
</feature>
<dbReference type="Gene3D" id="1.20.1250.20">
    <property type="entry name" value="MFS general substrate transporter like domains"/>
    <property type="match status" value="1"/>
</dbReference>
<dbReference type="GO" id="GO:0005886">
    <property type="term" value="C:plasma membrane"/>
    <property type="evidence" value="ECO:0007669"/>
    <property type="project" value="UniProtKB-ARBA"/>
</dbReference>
<dbReference type="AlphaFoldDB" id="B2WJF7"/>
<feature type="transmembrane region" description="Helical" evidence="7">
    <location>
        <begin position="317"/>
        <end position="337"/>
    </location>
</feature>
<dbReference type="KEGG" id="ptrr:6348417"/>
<feature type="transmembrane region" description="Helical" evidence="7">
    <location>
        <begin position="533"/>
        <end position="554"/>
    </location>
</feature>
<comment type="similarity">
    <text evidence="2">Belongs to the major facilitator superfamily. Proton-dependent oligopeptide transporter (POT/PTR) (TC 2.A.17) family.</text>
</comment>
<reference evidence="9" key="1">
    <citation type="journal article" date="2013" name="G3 (Bethesda)">
        <title>Comparative genomics of a plant-pathogenic fungus, Pyrenophora tritici-repentis, reveals transduplication and the impact of repeat elements on pathogenicity and population divergence.</title>
        <authorList>
            <person name="Manning V.A."/>
            <person name="Pandelova I."/>
            <person name="Dhillon B."/>
            <person name="Wilhelm L.J."/>
            <person name="Goodwin S.B."/>
            <person name="Berlin A.M."/>
            <person name="Figueroa M."/>
            <person name="Freitag M."/>
            <person name="Hane J.K."/>
            <person name="Henrissat B."/>
            <person name="Holman W.H."/>
            <person name="Kodira C.D."/>
            <person name="Martin J."/>
            <person name="Oliver R.P."/>
            <person name="Robbertse B."/>
            <person name="Schackwitz W."/>
            <person name="Schwartz D.C."/>
            <person name="Spatafora J.W."/>
            <person name="Turgeon B.G."/>
            <person name="Yandava C."/>
            <person name="Young S."/>
            <person name="Zhou S."/>
            <person name="Zeng Q."/>
            <person name="Grigoriev I.V."/>
            <person name="Ma L.-J."/>
            <person name="Ciuffetti L.M."/>
        </authorList>
    </citation>
    <scope>NUCLEOTIDE SEQUENCE [LARGE SCALE GENOMIC DNA]</scope>
    <source>
        <strain evidence="9">Pt-1C-BFP</strain>
    </source>
</reference>
<dbReference type="Proteomes" id="UP000001471">
    <property type="component" value="Unassembled WGS sequence"/>
</dbReference>
<gene>
    <name evidence="8" type="ORF">PTRG_10116</name>
</gene>
<feature type="transmembrane region" description="Helical" evidence="7">
    <location>
        <begin position="209"/>
        <end position="227"/>
    </location>
</feature>